<dbReference type="AlphaFoldDB" id="A0A0V8JKH6"/>
<feature type="transmembrane region" description="Helical" evidence="6">
    <location>
        <begin position="294"/>
        <end position="313"/>
    </location>
</feature>
<evidence type="ECO:0000256" key="3">
    <source>
        <dbReference type="ARBA" id="ARBA00022692"/>
    </source>
</evidence>
<feature type="transmembrane region" description="Helical" evidence="6">
    <location>
        <begin position="147"/>
        <end position="170"/>
    </location>
</feature>
<feature type="domain" description="Na+/H+ antiporter NhaC-like C-terminal" evidence="7">
    <location>
        <begin position="150"/>
        <end position="436"/>
    </location>
</feature>
<protein>
    <submittedName>
        <fullName evidence="9">Sodium:proton antiporter</fullName>
    </submittedName>
</protein>
<keyword evidence="2" id="KW-1003">Cell membrane</keyword>
<dbReference type="EMBL" id="LNQP01000045">
    <property type="protein sequence ID" value="KSU87373.1"/>
    <property type="molecule type" value="Genomic_DNA"/>
</dbReference>
<organism evidence="9 10">
    <name type="scientific">Priestia veravalensis</name>
    <dbReference type="NCBI Taxonomy" id="1414648"/>
    <lineage>
        <taxon>Bacteria</taxon>
        <taxon>Bacillati</taxon>
        <taxon>Bacillota</taxon>
        <taxon>Bacilli</taxon>
        <taxon>Bacillales</taxon>
        <taxon>Bacillaceae</taxon>
        <taxon>Priestia</taxon>
    </lineage>
</organism>
<comment type="caution">
    <text evidence="9">The sequence shown here is derived from an EMBL/GenBank/DDBJ whole genome shotgun (WGS) entry which is preliminary data.</text>
</comment>
<dbReference type="InterPro" id="IPR032813">
    <property type="entry name" value="Na_H_antiport_N"/>
</dbReference>
<dbReference type="Pfam" id="PF03553">
    <property type="entry name" value="Na_H_antiporter"/>
    <property type="match status" value="1"/>
</dbReference>
<keyword evidence="3 6" id="KW-0812">Transmembrane</keyword>
<evidence type="ECO:0000259" key="8">
    <source>
        <dbReference type="Pfam" id="PF13726"/>
    </source>
</evidence>
<dbReference type="InterPro" id="IPR052576">
    <property type="entry name" value="AA_Transporter-Related"/>
</dbReference>
<dbReference type="GO" id="GO:0005886">
    <property type="term" value="C:plasma membrane"/>
    <property type="evidence" value="ECO:0007669"/>
    <property type="project" value="UniProtKB-SubCell"/>
</dbReference>
<feature type="transmembrane region" description="Helical" evidence="6">
    <location>
        <begin position="98"/>
        <end position="117"/>
    </location>
</feature>
<reference evidence="9 10" key="1">
    <citation type="submission" date="2015-11" db="EMBL/GenBank/DDBJ databases">
        <title>Bacillus caseinolyticus sp nov.</title>
        <authorList>
            <person name="Dastager S.G."/>
            <person name="Mawlankar R."/>
        </authorList>
    </citation>
    <scope>NUCLEOTIDE SEQUENCE [LARGE SCALE GENOMIC DNA]</scope>
    <source>
        <strain evidence="9 10">SGD-V-76</strain>
    </source>
</reference>
<feature type="transmembrane region" description="Helical" evidence="6">
    <location>
        <begin position="123"/>
        <end position="140"/>
    </location>
</feature>
<dbReference type="PANTHER" id="PTHR37821:SF1">
    <property type="entry name" value="AMINO ACID TRANSPORTER YUIF-RELATED"/>
    <property type="match status" value="1"/>
</dbReference>
<feature type="transmembrane region" description="Helical" evidence="6">
    <location>
        <begin position="190"/>
        <end position="213"/>
    </location>
</feature>
<evidence type="ECO:0000256" key="2">
    <source>
        <dbReference type="ARBA" id="ARBA00022475"/>
    </source>
</evidence>
<dbReference type="Proteomes" id="UP000053681">
    <property type="component" value="Unassembled WGS sequence"/>
</dbReference>
<dbReference type="InterPro" id="IPR018461">
    <property type="entry name" value="Na/H_Antiport_NhaC-like_C"/>
</dbReference>
<gene>
    <name evidence="9" type="ORF">AS180_13335</name>
</gene>
<evidence type="ECO:0000256" key="1">
    <source>
        <dbReference type="ARBA" id="ARBA00004651"/>
    </source>
</evidence>
<dbReference type="RefSeq" id="WP_062686933.1">
    <property type="nucleotide sequence ID" value="NZ_KQ758660.1"/>
</dbReference>
<dbReference type="PANTHER" id="PTHR37821">
    <property type="entry name" value="AMINO ACID TRANSPORTER YUIF-RELATED"/>
    <property type="match status" value="1"/>
</dbReference>
<keyword evidence="4 6" id="KW-1133">Transmembrane helix</keyword>
<accession>A0A0V8JKH6</accession>
<evidence type="ECO:0000256" key="6">
    <source>
        <dbReference type="SAM" id="Phobius"/>
    </source>
</evidence>
<feature type="transmembrane region" description="Helical" evidence="6">
    <location>
        <begin position="263"/>
        <end position="282"/>
    </location>
</feature>
<proteinExistence type="predicted"/>
<feature type="transmembrane region" description="Helical" evidence="6">
    <location>
        <begin position="424"/>
        <end position="441"/>
    </location>
</feature>
<evidence type="ECO:0000259" key="7">
    <source>
        <dbReference type="Pfam" id="PF03553"/>
    </source>
</evidence>
<feature type="transmembrane region" description="Helical" evidence="6">
    <location>
        <begin position="333"/>
        <end position="352"/>
    </location>
</feature>
<comment type="subcellular location">
    <subcellularLocation>
        <location evidence="1">Cell membrane</location>
        <topology evidence="1">Multi-pass membrane protein</topology>
    </subcellularLocation>
</comment>
<evidence type="ECO:0000256" key="4">
    <source>
        <dbReference type="ARBA" id="ARBA00022989"/>
    </source>
</evidence>
<feature type="transmembrane region" description="Helical" evidence="6">
    <location>
        <begin position="61"/>
        <end position="86"/>
    </location>
</feature>
<keyword evidence="10" id="KW-1185">Reference proteome</keyword>
<evidence type="ECO:0000256" key="5">
    <source>
        <dbReference type="ARBA" id="ARBA00023136"/>
    </source>
</evidence>
<name>A0A0V8JKH6_9BACI</name>
<evidence type="ECO:0000313" key="10">
    <source>
        <dbReference type="Proteomes" id="UP000053681"/>
    </source>
</evidence>
<sequence>MNAVLVAVAVMLVLSLLRINVVFSLAIGALIGGLVGGISLTDTVNIYTEGLGNSASVALSYGLLGAFAVVISRTGLPNAVVAVALKIVGREGDTKRKALSKVLILLIILIISCFSQNVIPVHIAFIPLLIPPLLTVFNQLEIDRRLVATVITFGLVTPYMLLPAGFGKIYHDILATNIQENGLVVHDGDIVKAMALPALGMVIGLLVAVFISYRKPRVYKDSKLTVNEETSDNGLSYTRKGIIISLIAIFVALAVQIPLDSMIFGSLAGIIVVYLSGVVKWNEADTVLTDGMRMMAFIGFVMLSASGFAKVIQETGDVETLVQGSVNLIGGNQVLGILLMLVIGLLVTMGIGSSFSTIPIIATIFVPLCLELGLSPLATISVIGTAGALGDAGSPASDSTLGPTSGLSVDRQHNHIWDTCVPTFLHYNIPLIIFGWIAALVL</sequence>
<feature type="transmembrane region" description="Helical" evidence="6">
    <location>
        <begin position="364"/>
        <end position="389"/>
    </location>
</feature>
<evidence type="ECO:0000313" key="9">
    <source>
        <dbReference type="EMBL" id="KSU87373.1"/>
    </source>
</evidence>
<dbReference type="Pfam" id="PF13726">
    <property type="entry name" value="Na_H_antiport_2"/>
    <property type="match status" value="1"/>
</dbReference>
<feature type="transmembrane region" description="Helical" evidence="6">
    <location>
        <begin position="241"/>
        <end position="257"/>
    </location>
</feature>
<feature type="domain" description="Putative Na+/H+ antiporter N-terminal" evidence="8">
    <location>
        <begin position="2"/>
        <end position="87"/>
    </location>
</feature>
<keyword evidence="5 6" id="KW-0472">Membrane</keyword>